<name>A0AA38FEG8_TAXCH</name>
<proteinExistence type="predicted"/>
<sequence>MPIPPTQHIPYNSIDTYDVGQSSASHSSITRNIPVISTHTTTIISPTVPISAYTTTQPVEVSLAPTPSTPPSNIIDKVIQHDNVNTNDYEDLYDKFDVVKLTNEALGQLNITPIDIDESYFEETFVADGT</sequence>
<gene>
    <name evidence="1" type="ORF">KI387_030672</name>
</gene>
<dbReference type="Proteomes" id="UP000824469">
    <property type="component" value="Unassembled WGS sequence"/>
</dbReference>
<organism evidence="1 2">
    <name type="scientific">Taxus chinensis</name>
    <name type="common">Chinese yew</name>
    <name type="synonym">Taxus wallichiana var. chinensis</name>
    <dbReference type="NCBI Taxonomy" id="29808"/>
    <lineage>
        <taxon>Eukaryota</taxon>
        <taxon>Viridiplantae</taxon>
        <taxon>Streptophyta</taxon>
        <taxon>Embryophyta</taxon>
        <taxon>Tracheophyta</taxon>
        <taxon>Spermatophyta</taxon>
        <taxon>Pinopsida</taxon>
        <taxon>Pinidae</taxon>
        <taxon>Conifers II</taxon>
        <taxon>Cupressales</taxon>
        <taxon>Taxaceae</taxon>
        <taxon>Taxus</taxon>
    </lineage>
</organism>
<dbReference type="AlphaFoldDB" id="A0AA38FEG8"/>
<comment type="caution">
    <text evidence="1">The sequence shown here is derived from an EMBL/GenBank/DDBJ whole genome shotgun (WGS) entry which is preliminary data.</text>
</comment>
<evidence type="ECO:0000313" key="2">
    <source>
        <dbReference type="Proteomes" id="UP000824469"/>
    </source>
</evidence>
<protein>
    <submittedName>
        <fullName evidence="1">Uncharacterized protein</fullName>
    </submittedName>
</protein>
<feature type="non-terminal residue" evidence="1">
    <location>
        <position position="130"/>
    </location>
</feature>
<accession>A0AA38FEG8</accession>
<evidence type="ECO:0000313" key="1">
    <source>
        <dbReference type="EMBL" id="KAH9298990.1"/>
    </source>
</evidence>
<dbReference type="EMBL" id="JAHRHJ020000010">
    <property type="protein sequence ID" value="KAH9298990.1"/>
    <property type="molecule type" value="Genomic_DNA"/>
</dbReference>
<keyword evidence="2" id="KW-1185">Reference proteome</keyword>
<reference evidence="1 2" key="1">
    <citation type="journal article" date="2021" name="Nat. Plants">
        <title>The Taxus genome provides insights into paclitaxel biosynthesis.</title>
        <authorList>
            <person name="Xiong X."/>
            <person name="Gou J."/>
            <person name="Liao Q."/>
            <person name="Li Y."/>
            <person name="Zhou Q."/>
            <person name="Bi G."/>
            <person name="Li C."/>
            <person name="Du R."/>
            <person name="Wang X."/>
            <person name="Sun T."/>
            <person name="Guo L."/>
            <person name="Liang H."/>
            <person name="Lu P."/>
            <person name="Wu Y."/>
            <person name="Zhang Z."/>
            <person name="Ro D.K."/>
            <person name="Shang Y."/>
            <person name="Huang S."/>
            <person name="Yan J."/>
        </authorList>
    </citation>
    <scope>NUCLEOTIDE SEQUENCE [LARGE SCALE GENOMIC DNA]</scope>
    <source>
        <strain evidence="1">Ta-2019</strain>
    </source>
</reference>